<dbReference type="GO" id="GO:0046872">
    <property type="term" value="F:metal ion binding"/>
    <property type="evidence" value="ECO:0007669"/>
    <property type="project" value="UniProtKB-KW"/>
</dbReference>
<evidence type="ECO:0000256" key="1">
    <source>
        <dbReference type="ARBA" id="ARBA00001947"/>
    </source>
</evidence>
<dbReference type="SUPFAM" id="SSF55486">
    <property type="entry name" value="Metalloproteases ('zincins'), catalytic domain"/>
    <property type="match status" value="1"/>
</dbReference>
<dbReference type="EMBL" id="WIXE01009372">
    <property type="protein sequence ID" value="KAK5978502.1"/>
    <property type="molecule type" value="Genomic_DNA"/>
</dbReference>
<reference evidence="10 11" key="1">
    <citation type="submission" date="2019-10" db="EMBL/GenBank/DDBJ databases">
        <title>Assembly and Annotation for the nematode Trichostrongylus colubriformis.</title>
        <authorList>
            <person name="Martin J."/>
        </authorList>
    </citation>
    <scope>NUCLEOTIDE SEQUENCE [LARGE SCALE GENOMIC DNA]</scope>
    <source>
        <strain evidence="10">G859</strain>
        <tissue evidence="10">Whole worm</tissue>
    </source>
</reference>
<evidence type="ECO:0000256" key="3">
    <source>
        <dbReference type="ARBA" id="ARBA00022670"/>
    </source>
</evidence>
<dbReference type="CDD" id="cd08662">
    <property type="entry name" value="M13"/>
    <property type="match status" value="1"/>
</dbReference>
<dbReference type="PROSITE" id="PS51885">
    <property type="entry name" value="NEPRILYSIN"/>
    <property type="match status" value="1"/>
</dbReference>
<keyword evidence="7" id="KW-0482">Metalloprotease</keyword>
<name>A0AAN8FGT3_TRICO</name>
<comment type="similarity">
    <text evidence="2">Belongs to the peptidase M13 family.</text>
</comment>
<evidence type="ECO:0000259" key="9">
    <source>
        <dbReference type="Pfam" id="PF05649"/>
    </source>
</evidence>
<keyword evidence="5" id="KW-0378">Hydrolase</keyword>
<evidence type="ECO:0000256" key="7">
    <source>
        <dbReference type="ARBA" id="ARBA00023049"/>
    </source>
</evidence>
<sequence length="797" mass="92107">MLFVLLALFPRIDSFEYSNSCAGPLRAKDTKLFSDLIDYLNYSLNYKVDPCEDFYQFACGNWIAAHANATLLNWGLISPIQKMHHRFLTEQKKVLTSKEGSKSEAITQARNFYHSCVQAEKYWSRLGISGINYVMGKVKRFGVFPMLSEEPFDEAHFNKKFDFTWLLAYFNQNKTVLHMIAPKIVHTQYMERAAISFHPSTSLFSFLGQYFTQNLQRIFTEFLLRLMKLIAADTGVNYSKTNVQPDILALRTLIEKLHSIAVPNMAKIVTDDTQTLESKLVNLSQVDETTYKVNWTEYFLLVTPPTAHSYILEDPLVAVPSAKYVEEVNQVLNETSPRTLTNYVMVHYILSWLPLLEKKYLELIEWFSAMLDHNFTQNRSEICYAETSKHYSVAMLAMYARSRPIKTLRPLAEGMVREIINGLTDQIKENKWMDEAFKKAVLGKVSRISWSLLDDDLFINDTALDELYAAHYGLSDRSFLDMLEIITHIEKTQAYLKLLERFDVKSNLKKFSVVGYQVNAFYQLESNNIMVPLPFLEFPVFHESFPRSYLYGSIGSVIGHEISHSLDVTGRMYDENGDDRVWWTRKWTKEYDKRAHCYVAQYENIKIPKFNISLNGTLTLGENTADNEGLKIAYRAYQKHFSKLSESAETEAVDGFTQDQLFFLGFSQLWCSKTAEFTLYEQLFNPHPPLEYRMTMAAMNSPSFATAFHCSSKSKMNPRHRLRIQERPIKRSCIDRSPPMPSDKFDQDVALLMEDQSLPQHPRSVLGTLLEDRKFLQTVLCRNRAIGGGTFVKSAER</sequence>
<accession>A0AAN8FGT3</accession>
<evidence type="ECO:0000259" key="8">
    <source>
        <dbReference type="Pfam" id="PF01431"/>
    </source>
</evidence>
<dbReference type="GO" id="GO:0016485">
    <property type="term" value="P:protein processing"/>
    <property type="evidence" value="ECO:0007669"/>
    <property type="project" value="TreeGrafter"/>
</dbReference>
<gene>
    <name evidence="10" type="ORF">GCK32_001372</name>
</gene>
<dbReference type="PRINTS" id="PR00786">
    <property type="entry name" value="NEPRILYSIN"/>
</dbReference>
<organism evidence="10 11">
    <name type="scientific">Trichostrongylus colubriformis</name>
    <name type="common">Black scour worm</name>
    <dbReference type="NCBI Taxonomy" id="6319"/>
    <lineage>
        <taxon>Eukaryota</taxon>
        <taxon>Metazoa</taxon>
        <taxon>Ecdysozoa</taxon>
        <taxon>Nematoda</taxon>
        <taxon>Chromadorea</taxon>
        <taxon>Rhabditida</taxon>
        <taxon>Rhabditina</taxon>
        <taxon>Rhabditomorpha</taxon>
        <taxon>Strongyloidea</taxon>
        <taxon>Trichostrongylidae</taxon>
        <taxon>Trichostrongylus</taxon>
    </lineage>
</organism>
<dbReference type="PANTHER" id="PTHR11733:SF167">
    <property type="entry name" value="FI17812P1-RELATED"/>
    <property type="match status" value="1"/>
</dbReference>
<dbReference type="Pfam" id="PF01431">
    <property type="entry name" value="Peptidase_M13"/>
    <property type="match status" value="1"/>
</dbReference>
<evidence type="ECO:0000256" key="5">
    <source>
        <dbReference type="ARBA" id="ARBA00022801"/>
    </source>
</evidence>
<evidence type="ECO:0000313" key="10">
    <source>
        <dbReference type="EMBL" id="KAK5978502.1"/>
    </source>
</evidence>
<keyword evidence="6" id="KW-0862">Zinc</keyword>
<dbReference type="GO" id="GO:0005886">
    <property type="term" value="C:plasma membrane"/>
    <property type="evidence" value="ECO:0007669"/>
    <property type="project" value="TreeGrafter"/>
</dbReference>
<dbReference type="PANTHER" id="PTHR11733">
    <property type="entry name" value="ZINC METALLOPROTEASE FAMILY M13 NEPRILYSIN-RELATED"/>
    <property type="match status" value="1"/>
</dbReference>
<dbReference type="Gene3D" id="1.10.1380.10">
    <property type="entry name" value="Neutral endopeptidase , domain2"/>
    <property type="match status" value="1"/>
</dbReference>
<dbReference type="InterPro" id="IPR024079">
    <property type="entry name" value="MetalloPept_cat_dom_sf"/>
</dbReference>
<comment type="caution">
    <text evidence="10">The sequence shown here is derived from an EMBL/GenBank/DDBJ whole genome shotgun (WGS) entry which is preliminary data.</text>
</comment>
<dbReference type="Gene3D" id="3.40.390.10">
    <property type="entry name" value="Collagenase (Catalytic Domain)"/>
    <property type="match status" value="1"/>
</dbReference>
<dbReference type="InterPro" id="IPR042089">
    <property type="entry name" value="Peptidase_M13_dom_2"/>
</dbReference>
<proteinExistence type="inferred from homology"/>
<comment type="cofactor">
    <cofactor evidence="1">
        <name>Zn(2+)</name>
        <dbReference type="ChEBI" id="CHEBI:29105"/>
    </cofactor>
</comment>
<evidence type="ECO:0000256" key="2">
    <source>
        <dbReference type="ARBA" id="ARBA00007357"/>
    </source>
</evidence>
<dbReference type="InterPro" id="IPR008753">
    <property type="entry name" value="Peptidase_M13_N"/>
</dbReference>
<protein>
    <submittedName>
        <fullName evidence="10">Uncharacterized protein</fullName>
    </submittedName>
</protein>
<dbReference type="AlphaFoldDB" id="A0AAN8FGT3"/>
<keyword evidence="3" id="KW-0645">Protease</keyword>
<evidence type="ECO:0000256" key="6">
    <source>
        <dbReference type="ARBA" id="ARBA00022833"/>
    </source>
</evidence>
<dbReference type="GO" id="GO:0004222">
    <property type="term" value="F:metalloendopeptidase activity"/>
    <property type="evidence" value="ECO:0007669"/>
    <property type="project" value="InterPro"/>
</dbReference>
<feature type="domain" description="Peptidase M13 C-terminal" evidence="8">
    <location>
        <begin position="519"/>
        <end position="723"/>
    </location>
</feature>
<feature type="domain" description="Peptidase M13 N-terminal" evidence="9">
    <location>
        <begin position="50"/>
        <end position="448"/>
    </location>
</feature>
<dbReference type="Pfam" id="PF05649">
    <property type="entry name" value="Peptidase_M13_N"/>
    <property type="match status" value="1"/>
</dbReference>
<dbReference type="Proteomes" id="UP001331761">
    <property type="component" value="Unassembled WGS sequence"/>
</dbReference>
<keyword evidence="4" id="KW-0479">Metal-binding</keyword>
<dbReference type="InterPro" id="IPR018497">
    <property type="entry name" value="Peptidase_M13_C"/>
</dbReference>
<evidence type="ECO:0000313" key="11">
    <source>
        <dbReference type="Proteomes" id="UP001331761"/>
    </source>
</evidence>
<dbReference type="InterPro" id="IPR000718">
    <property type="entry name" value="Peptidase_M13"/>
</dbReference>
<keyword evidence="11" id="KW-1185">Reference proteome</keyword>
<evidence type="ECO:0000256" key="4">
    <source>
        <dbReference type="ARBA" id="ARBA00022723"/>
    </source>
</evidence>